<comment type="catalytic activity">
    <reaction evidence="5">
        <text>an anthocyanidin + UDP-alpha-D-glucose + H(+) = an anthocyanidin 3-O-beta-D-glucoside + UDP</text>
        <dbReference type="Rhea" id="RHEA:20093"/>
        <dbReference type="ChEBI" id="CHEBI:15378"/>
        <dbReference type="ChEBI" id="CHEBI:16307"/>
        <dbReference type="ChEBI" id="CHEBI:58223"/>
        <dbReference type="ChEBI" id="CHEBI:58885"/>
        <dbReference type="ChEBI" id="CHEBI:143576"/>
        <dbReference type="EC" id="2.4.1.115"/>
    </reaction>
</comment>
<evidence type="ECO:0000256" key="2">
    <source>
        <dbReference type="ARBA" id="ARBA00009995"/>
    </source>
</evidence>
<dbReference type="PROSITE" id="PS00375">
    <property type="entry name" value="UDPGT"/>
    <property type="match status" value="1"/>
</dbReference>
<evidence type="ECO:0000256" key="1">
    <source>
        <dbReference type="ARBA" id="ARBA00004935"/>
    </source>
</evidence>
<comment type="similarity">
    <text evidence="2 6">Belongs to the UDP-glycosyltransferase family.</text>
</comment>
<proteinExistence type="inferred from homology"/>
<name>A0A067K2A3_JATCU</name>
<dbReference type="SUPFAM" id="SSF53756">
    <property type="entry name" value="UDP-Glycosyltransferase/glycogen phosphorylase"/>
    <property type="match status" value="1"/>
</dbReference>
<keyword evidence="4 6" id="KW-0808">Transferase</keyword>
<dbReference type="EC" id="2.4.1.115" evidence="3"/>
<dbReference type="UniPathway" id="UPA00009"/>
<dbReference type="GO" id="GO:0080044">
    <property type="term" value="F:quercetin 7-O-glucosyltransferase activity"/>
    <property type="evidence" value="ECO:0007669"/>
    <property type="project" value="TreeGrafter"/>
</dbReference>
<gene>
    <name evidence="7" type="ORF">JCGZ_17493</name>
</gene>
<dbReference type="InterPro" id="IPR002213">
    <property type="entry name" value="UDP_glucos_trans"/>
</dbReference>
<dbReference type="CDD" id="cd03784">
    <property type="entry name" value="GT1_Gtf-like"/>
    <property type="match status" value="1"/>
</dbReference>
<dbReference type="PANTHER" id="PTHR11926:SF1402">
    <property type="entry name" value="GLYCOSYLTRANSFERASE"/>
    <property type="match status" value="1"/>
</dbReference>
<keyword evidence="8" id="KW-1185">Reference proteome</keyword>
<evidence type="ECO:0000256" key="4">
    <source>
        <dbReference type="ARBA" id="ARBA00022679"/>
    </source>
</evidence>
<organism evidence="7 8">
    <name type="scientific">Jatropha curcas</name>
    <name type="common">Barbados nut</name>
    <dbReference type="NCBI Taxonomy" id="180498"/>
    <lineage>
        <taxon>Eukaryota</taxon>
        <taxon>Viridiplantae</taxon>
        <taxon>Streptophyta</taxon>
        <taxon>Embryophyta</taxon>
        <taxon>Tracheophyta</taxon>
        <taxon>Spermatophyta</taxon>
        <taxon>Magnoliopsida</taxon>
        <taxon>eudicotyledons</taxon>
        <taxon>Gunneridae</taxon>
        <taxon>Pentapetalae</taxon>
        <taxon>rosids</taxon>
        <taxon>fabids</taxon>
        <taxon>Malpighiales</taxon>
        <taxon>Euphorbiaceae</taxon>
        <taxon>Crotonoideae</taxon>
        <taxon>Jatropheae</taxon>
        <taxon>Jatropha</taxon>
    </lineage>
</organism>
<dbReference type="EMBL" id="KK914693">
    <property type="protein sequence ID" value="KDP30346.1"/>
    <property type="molecule type" value="Genomic_DNA"/>
</dbReference>
<evidence type="ECO:0000256" key="5">
    <source>
        <dbReference type="ARBA" id="ARBA00047606"/>
    </source>
</evidence>
<sequence>MKLIKRSKILLLPYPAQGHVNPMMKLALALVNCGFEPVMITPEFIHRRIISSLDPKAKIVCMSVPDGLEKDVAIDFFAIEKVMENCMPIHLETLVRQIDEEDGRVACMIVDLLVSSAIEVGRRCGVPVAGFWPAMLATYQLIAGIPDMVRMGLISETGKPLVYQVVPLTNKHATNSKNPSFWEEDTTSLQWLDEQKPNSVVYISFGSWVSPIGESKVKSLALALEAMKLPFIWVLGLAWREGLPVEYTERISKQGKLVSWAPQVEILQHKAVGCYLTHCGWNSTMEAIQCQKRLLCYPVAGDQFLNCAYIVEKWKIGIKMNGFAQKDVEDGLRKVMDDNEMNKRLIRLYDRTMGKEANLKAMANLNNFIDDMMKMSNESHHVGL</sequence>
<comment type="pathway">
    <text evidence="1">Pigment biosynthesis; anthocyanin biosynthesis.</text>
</comment>
<dbReference type="InterPro" id="IPR035595">
    <property type="entry name" value="UDP_glycos_trans_CS"/>
</dbReference>
<dbReference type="Pfam" id="PF00201">
    <property type="entry name" value="UDPGT"/>
    <property type="match status" value="1"/>
</dbReference>
<dbReference type="GO" id="GO:0009718">
    <property type="term" value="P:anthocyanin-containing compound biosynthetic process"/>
    <property type="evidence" value="ECO:0007669"/>
    <property type="project" value="UniProtKB-UniPathway"/>
</dbReference>
<evidence type="ECO:0000313" key="8">
    <source>
        <dbReference type="Proteomes" id="UP000027138"/>
    </source>
</evidence>
<keyword evidence="6" id="KW-0328">Glycosyltransferase</keyword>
<evidence type="ECO:0000256" key="6">
    <source>
        <dbReference type="RuleBase" id="RU003718"/>
    </source>
</evidence>
<reference evidence="7 8" key="1">
    <citation type="journal article" date="2014" name="PLoS ONE">
        <title>Global Analysis of Gene Expression Profiles in Physic Nut (Jatropha curcas L.) Seedlings Exposed to Salt Stress.</title>
        <authorList>
            <person name="Zhang L."/>
            <person name="Zhang C."/>
            <person name="Wu P."/>
            <person name="Chen Y."/>
            <person name="Li M."/>
            <person name="Jiang H."/>
            <person name="Wu G."/>
        </authorList>
    </citation>
    <scope>NUCLEOTIDE SEQUENCE [LARGE SCALE GENOMIC DNA]</scope>
    <source>
        <strain evidence="8">cv. GZQX0401</strain>
        <tissue evidence="7">Young leaves</tissue>
    </source>
</reference>
<dbReference type="FunFam" id="3.40.50.2000:FF:000122">
    <property type="entry name" value="Glycosyltransferase"/>
    <property type="match status" value="1"/>
</dbReference>
<dbReference type="Proteomes" id="UP000027138">
    <property type="component" value="Unassembled WGS sequence"/>
</dbReference>
<dbReference type="Gene3D" id="3.40.50.2000">
    <property type="entry name" value="Glycogen Phosphorylase B"/>
    <property type="match status" value="2"/>
</dbReference>
<dbReference type="GO" id="GO:0047213">
    <property type="term" value="F:anthocyanidin 3-O-glucosyltransferase activity"/>
    <property type="evidence" value="ECO:0007669"/>
    <property type="project" value="UniProtKB-EC"/>
</dbReference>
<evidence type="ECO:0000256" key="3">
    <source>
        <dbReference type="ARBA" id="ARBA00012585"/>
    </source>
</evidence>
<evidence type="ECO:0000313" key="7">
    <source>
        <dbReference type="EMBL" id="KDP30346.1"/>
    </source>
</evidence>
<accession>A0A067K2A3</accession>
<protein>
    <recommendedName>
        <fullName evidence="3">anthocyanidin 3-O-glucosyltransferase</fullName>
        <ecNumber evidence="3">2.4.1.115</ecNumber>
    </recommendedName>
</protein>
<dbReference type="PANTHER" id="PTHR11926">
    <property type="entry name" value="GLUCOSYL/GLUCURONOSYL TRANSFERASES"/>
    <property type="match status" value="1"/>
</dbReference>
<dbReference type="AlphaFoldDB" id="A0A067K2A3"/>
<dbReference type="GO" id="GO:0080043">
    <property type="term" value="F:quercetin 3-O-glucosyltransferase activity"/>
    <property type="evidence" value="ECO:0007669"/>
    <property type="project" value="TreeGrafter"/>
</dbReference>
<dbReference type="OrthoDB" id="5835829at2759"/>